<comment type="subcellular location">
    <subcellularLocation>
        <location evidence="2">Nucleus</location>
    </subcellularLocation>
</comment>
<dbReference type="GO" id="GO:0019346">
    <property type="term" value="P:transsulfuration"/>
    <property type="evidence" value="ECO:0007669"/>
    <property type="project" value="InterPro"/>
</dbReference>
<evidence type="ECO:0000256" key="1">
    <source>
        <dbReference type="ARBA" id="ARBA00001933"/>
    </source>
</evidence>
<dbReference type="SMART" id="SM00906">
    <property type="entry name" value="Fungal_trans"/>
    <property type="match status" value="1"/>
</dbReference>
<comment type="cofactor">
    <cofactor evidence="1">
        <name>pyridoxal 5'-phosphate</name>
        <dbReference type="ChEBI" id="CHEBI:597326"/>
    </cofactor>
</comment>
<dbReference type="GO" id="GO:0030170">
    <property type="term" value="F:pyridoxal phosphate binding"/>
    <property type="evidence" value="ECO:0007669"/>
    <property type="project" value="InterPro"/>
</dbReference>
<dbReference type="Pfam" id="PF01053">
    <property type="entry name" value="Cys_Met_Meta_PP"/>
    <property type="match status" value="1"/>
</dbReference>
<dbReference type="Gene3D" id="3.90.1150.10">
    <property type="entry name" value="Aspartate Aminotransferase, domain 1"/>
    <property type="match status" value="1"/>
</dbReference>
<dbReference type="Gene3D" id="3.40.640.10">
    <property type="entry name" value="Type I PLP-dependent aspartate aminotransferase-like (Major domain)"/>
    <property type="match status" value="1"/>
</dbReference>
<keyword evidence="5" id="KW-0539">Nucleus</keyword>
<dbReference type="InterPro" id="IPR015424">
    <property type="entry name" value="PyrdxlP-dep_Trfase"/>
</dbReference>
<comment type="caution">
    <text evidence="8">The sequence shown here is derived from an EMBL/GenBank/DDBJ whole genome shotgun (WGS) entry which is preliminary data.</text>
</comment>
<dbReference type="GO" id="GO:0000981">
    <property type="term" value="F:DNA-binding transcription factor activity, RNA polymerase II-specific"/>
    <property type="evidence" value="ECO:0007669"/>
    <property type="project" value="InterPro"/>
</dbReference>
<dbReference type="OrthoDB" id="424974at2759"/>
<accession>A0A8H5GG65</accession>
<feature type="domain" description="Zn(2)-C6 fungal-type" evidence="7">
    <location>
        <begin position="34"/>
        <end position="63"/>
    </location>
</feature>
<dbReference type="EMBL" id="JAACJO010000001">
    <property type="protein sequence ID" value="KAF5364214.1"/>
    <property type="molecule type" value="Genomic_DNA"/>
</dbReference>
<dbReference type="PROSITE" id="PS00463">
    <property type="entry name" value="ZN2_CY6_FUNGAL_1"/>
    <property type="match status" value="1"/>
</dbReference>
<dbReference type="InterPro" id="IPR015421">
    <property type="entry name" value="PyrdxlP-dep_Trfase_major"/>
</dbReference>
<dbReference type="GO" id="GO:0008270">
    <property type="term" value="F:zinc ion binding"/>
    <property type="evidence" value="ECO:0007669"/>
    <property type="project" value="InterPro"/>
</dbReference>
<dbReference type="CDD" id="cd12148">
    <property type="entry name" value="fungal_TF_MHR"/>
    <property type="match status" value="1"/>
</dbReference>
<keyword evidence="4" id="KW-0663">Pyridoxal phosphate</keyword>
<dbReference type="GO" id="GO:0006351">
    <property type="term" value="P:DNA-templated transcription"/>
    <property type="evidence" value="ECO:0007669"/>
    <property type="project" value="InterPro"/>
</dbReference>
<dbReference type="CDD" id="cd00067">
    <property type="entry name" value="GAL4"/>
    <property type="match status" value="1"/>
</dbReference>
<gene>
    <name evidence="8" type="ORF">D9756_000718</name>
</gene>
<feature type="region of interest" description="Disordered" evidence="6">
    <location>
        <begin position="691"/>
        <end position="729"/>
    </location>
</feature>
<keyword evidence="9" id="KW-1185">Reference proteome</keyword>
<dbReference type="Pfam" id="PF04082">
    <property type="entry name" value="Fungal_trans"/>
    <property type="match status" value="1"/>
</dbReference>
<evidence type="ECO:0000256" key="2">
    <source>
        <dbReference type="ARBA" id="ARBA00004123"/>
    </source>
</evidence>
<name>A0A8H5GG65_9AGAR</name>
<feature type="compositionally biased region" description="Low complexity" evidence="6">
    <location>
        <begin position="1"/>
        <end position="12"/>
    </location>
</feature>
<reference evidence="8 9" key="1">
    <citation type="journal article" date="2020" name="ISME J.">
        <title>Uncovering the hidden diversity of litter-decomposition mechanisms in mushroom-forming fungi.</title>
        <authorList>
            <person name="Floudas D."/>
            <person name="Bentzer J."/>
            <person name="Ahren D."/>
            <person name="Johansson T."/>
            <person name="Persson P."/>
            <person name="Tunlid A."/>
        </authorList>
    </citation>
    <scope>NUCLEOTIDE SEQUENCE [LARGE SCALE GENOMIC DNA]</scope>
    <source>
        <strain evidence="8 9">CBS 146.42</strain>
    </source>
</reference>
<keyword evidence="3" id="KW-0479">Metal-binding</keyword>
<protein>
    <recommendedName>
        <fullName evidence="7">Zn(2)-C6 fungal-type domain-containing protein</fullName>
    </recommendedName>
</protein>
<evidence type="ECO:0000256" key="4">
    <source>
        <dbReference type="ARBA" id="ARBA00022898"/>
    </source>
</evidence>
<dbReference type="InterPro" id="IPR007219">
    <property type="entry name" value="XnlR_reg_dom"/>
</dbReference>
<dbReference type="Pfam" id="PF00172">
    <property type="entry name" value="Zn_clus"/>
    <property type="match status" value="1"/>
</dbReference>
<organism evidence="8 9">
    <name type="scientific">Leucocoprinus leucothites</name>
    <dbReference type="NCBI Taxonomy" id="201217"/>
    <lineage>
        <taxon>Eukaryota</taxon>
        <taxon>Fungi</taxon>
        <taxon>Dikarya</taxon>
        <taxon>Basidiomycota</taxon>
        <taxon>Agaricomycotina</taxon>
        <taxon>Agaricomycetes</taxon>
        <taxon>Agaricomycetidae</taxon>
        <taxon>Agaricales</taxon>
        <taxon>Agaricineae</taxon>
        <taxon>Agaricaceae</taxon>
        <taxon>Leucocoprinus</taxon>
    </lineage>
</organism>
<evidence type="ECO:0000256" key="3">
    <source>
        <dbReference type="ARBA" id="ARBA00022723"/>
    </source>
</evidence>
<dbReference type="GO" id="GO:0003677">
    <property type="term" value="F:DNA binding"/>
    <property type="evidence" value="ECO:0007669"/>
    <property type="project" value="InterPro"/>
</dbReference>
<dbReference type="AlphaFoldDB" id="A0A8H5GG65"/>
<dbReference type="InterPro" id="IPR000277">
    <property type="entry name" value="Cys/Met-Metab_PyrdxlP-dep_enz"/>
</dbReference>
<feature type="compositionally biased region" description="Low complexity" evidence="6">
    <location>
        <begin position="696"/>
        <end position="708"/>
    </location>
</feature>
<evidence type="ECO:0000259" key="7">
    <source>
        <dbReference type="PROSITE" id="PS50048"/>
    </source>
</evidence>
<evidence type="ECO:0000256" key="6">
    <source>
        <dbReference type="SAM" id="MobiDB-lite"/>
    </source>
</evidence>
<dbReference type="PROSITE" id="PS50048">
    <property type="entry name" value="ZN2_CY6_FUNGAL_2"/>
    <property type="match status" value="1"/>
</dbReference>
<dbReference type="GO" id="GO:0005634">
    <property type="term" value="C:nucleus"/>
    <property type="evidence" value="ECO:0007669"/>
    <property type="project" value="UniProtKB-SubCell"/>
</dbReference>
<dbReference type="Proteomes" id="UP000559027">
    <property type="component" value="Unassembled WGS sequence"/>
</dbReference>
<dbReference type="SUPFAM" id="SSF57701">
    <property type="entry name" value="Zn2/Cys6 DNA-binding domain"/>
    <property type="match status" value="1"/>
</dbReference>
<dbReference type="InterPro" id="IPR050613">
    <property type="entry name" value="Sec_Metabolite_Reg"/>
</dbReference>
<dbReference type="PANTHER" id="PTHR31001:SF56">
    <property type="entry name" value="ZN(2)-C6 FUNGAL-TYPE DOMAIN-CONTAINING PROTEIN"/>
    <property type="match status" value="1"/>
</dbReference>
<evidence type="ECO:0000256" key="5">
    <source>
        <dbReference type="ARBA" id="ARBA00023242"/>
    </source>
</evidence>
<sequence length="1188" mass="131995">MPVDSSQPSQSRRTSRKLTEGDEIDLRRARGEISCAECRRLKLKCDKKLPCSSCVRRGCPSICPNGSLSTGQGTRFVLADTAQLHAKIAEMGQRIRQLEDALAIFQSGVSNEPHPLLRDDFLAIKFGPEKGQIPERDSNTSKRVIESIDAIGTMTIGDHGNEGKYFGPSAGSEALFLVGAEYDAPEEEDATNSQPEVSPEIIQLSTSFPFGADINPDAALDVLYSYLPERPRAWALCETYLEQAAWTFTPIKRDEIINDILAPTYRTFKAKQTGEATGLSSVSPHKLAVLYLIFALGTLVDLTLPPYSKDAEKYYHLSRACLSLRSIFDSPEVATVQTIILMASYHGMAGKRYTMDSAWAITSLGAKVAQSLGLHRDSARWNMDPKVVQRRRSLFWEMTSMELFYSLALGRPPSIRLSYADCELPEDEEATLDENGNTLIGYYRWKYEFVKEIFSTVIEQSLTAEAPQYRTILELDRKVREKKLPPHLNVFMSPEEEHFTPSLYMRGCILGQFRAITLLYIHRSWFAQAMLDHPVNPLRSPYAPSFLAAYRCASGVIKISLNHFDRFPELCCRWWGIWTHLFSAAIIVGSIITRSPSSNMAPTAFIELGLACDLFEKGATYSRRVRSGSTILQKLRQKAFQVYSQFRSGNLPSQSTIPLNRHEHGDDELALFGGQTRILVTRLLSANKKKRQTMASSASNSSGSTVSSPVTEPESLRSSSTPADGNLPEVHPSLVEYLSTLPPTSSNPTSPPLCLFCFTSELFIRFYLVSYVQDQYIAHRQMTTNSEGKLSGTDLVHGDSSVPYFRGAGGPVAPSISVSTTFRNPAPSDDATPYSQVDLRNPERHMYSRYTQDVSSRAEHVLSKVLNGYALTYASGLNAVYAALIHYQPKRIALREGYHGCQSSIAIYKRSRPEVEVIDIDAEFKPGDLCWIETPVNPYGVSRQVNALDIQYYADKIHQVGGILAVDSTFGPPPLQDPFKFGADCIMHSGTKYFGGHSDILCGVLVVKTNEEWKKLHHDRTFLGCAMGSLEAWLLLRSLKTLHLRVPRQSATATALAKWLDSVWKTPEGQTFEGIPGGLVTRVYHSSLQETDARGFNPQNQMLGGFNATFGIELQSIELSSRLPHLLEYFVPATSLGGVESLVEHRVGSDPGADPRLVRLSVGVEEFEDLQADLRQALQKLSKLEATA</sequence>
<dbReference type="Gene3D" id="4.10.240.10">
    <property type="entry name" value="Zn(2)-C6 fungal-type DNA-binding domain"/>
    <property type="match status" value="1"/>
</dbReference>
<feature type="region of interest" description="Disordered" evidence="6">
    <location>
        <begin position="1"/>
        <end position="22"/>
    </location>
</feature>
<evidence type="ECO:0000313" key="9">
    <source>
        <dbReference type="Proteomes" id="UP000559027"/>
    </source>
</evidence>
<dbReference type="SMART" id="SM00066">
    <property type="entry name" value="GAL4"/>
    <property type="match status" value="1"/>
</dbReference>
<dbReference type="InterPro" id="IPR036864">
    <property type="entry name" value="Zn2-C6_fun-type_DNA-bd_sf"/>
</dbReference>
<proteinExistence type="predicted"/>
<evidence type="ECO:0000313" key="8">
    <source>
        <dbReference type="EMBL" id="KAF5364214.1"/>
    </source>
</evidence>
<dbReference type="SUPFAM" id="SSF53383">
    <property type="entry name" value="PLP-dependent transferases"/>
    <property type="match status" value="1"/>
</dbReference>
<dbReference type="InterPro" id="IPR001138">
    <property type="entry name" value="Zn2Cys6_DnaBD"/>
</dbReference>
<dbReference type="PANTHER" id="PTHR31001">
    <property type="entry name" value="UNCHARACTERIZED TRANSCRIPTIONAL REGULATORY PROTEIN"/>
    <property type="match status" value="1"/>
</dbReference>
<dbReference type="InterPro" id="IPR015422">
    <property type="entry name" value="PyrdxlP-dep_Trfase_small"/>
</dbReference>